<accession>A0A150H0M3</accession>
<organism evidence="1 2">
    <name type="scientific">Gonium pectorale</name>
    <name type="common">Green alga</name>
    <dbReference type="NCBI Taxonomy" id="33097"/>
    <lineage>
        <taxon>Eukaryota</taxon>
        <taxon>Viridiplantae</taxon>
        <taxon>Chlorophyta</taxon>
        <taxon>core chlorophytes</taxon>
        <taxon>Chlorophyceae</taxon>
        <taxon>CS clade</taxon>
        <taxon>Chlamydomonadales</taxon>
        <taxon>Volvocaceae</taxon>
        <taxon>Gonium</taxon>
    </lineage>
</organism>
<dbReference type="EMBL" id="LSYV01000003">
    <property type="protein sequence ID" value="KXZ55532.1"/>
    <property type="molecule type" value="Genomic_DNA"/>
</dbReference>
<reference evidence="2" key="1">
    <citation type="journal article" date="2016" name="Nat. Commun.">
        <title>The Gonium pectorale genome demonstrates co-option of cell cycle regulation during the evolution of multicellularity.</title>
        <authorList>
            <person name="Hanschen E.R."/>
            <person name="Marriage T.N."/>
            <person name="Ferris P.J."/>
            <person name="Hamaji T."/>
            <person name="Toyoda A."/>
            <person name="Fujiyama A."/>
            <person name="Neme R."/>
            <person name="Noguchi H."/>
            <person name="Minakuchi Y."/>
            <person name="Suzuki M."/>
            <person name="Kawai-Toyooka H."/>
            <person name="Smith D.R."/>
            <person name="Sparks H."/>
            <person name="Anderson J."/>
            <person name="Bakaric R."/>
            <person name="Luria V."/>
            <person name="Karger A."/>
            <person name="Kirschner M.W."/>
            <person name="Durand P.M."/>
            <person name="Michod R.E."/>
            <person name="Nozaki H."/>
            <person name="Olson B.J."/>
        </authorList>
    </citation>
    <scope>NUCLEOTIDE SEQUENCE [LARGE SCALE GENOMIC DNA]</scope>
    <source>
        <strain evidence="2">NIES-2863</strain>
    </source>
</reference>
<comment type="caution">
    <text evidence="1">The sequence shown here is derived from an EMBL/GenBank/DDBJ whole genome shotgun (WGS) entry which is preliminary data.</text>
</comment>
<evidence type="ECO:0000313" key="1">
    <source>
        <dbReference type="EMBL" id="KXZ55532.1"/>
    </source>
</evidence>
<dbReference type="AlphaFoldDB" id="A0A150H0M3"/>
<keyword evidence="2" id="KW-1185">Reference proteome</keyword>
<sequence>MVWLRKKLEEARGALGGEAENLALAQRARALLPALRAGAAGTGLPAQAGRDSLLPPAARAALWEGREGQR</sequence>
<proteinExistence type="predicted"/>
<name>A0A150H0M3_GONPE</name>
<dbReference type="Proteomes" id="UP000075714">
    <property type="component" value="Unassembled WGS sequence"/>
</dbReference>
<protein>
    <submittedName>
        <fullName evidence="1">Uncharacterized protein</fullName>
    </submittedName>
</protein>
<gene>
    <name evidence="1" type="ORF">GPECTOR_2g1081</name>
</gene>
<evidence type="ECO:0000313" key="2">
    <source>
        <dbReference type="Proteomes" id="UP000075714"/>
    </source>
</evidence>